<comment type="caution">
    <text evidence="1">The sequence shown here is derived from an EMBL/GenBank/DDBJ whole genome shotgun (WGS) entry which is preliminary data.</text>
</comment>
<protein>
    <submittedName>
        <fullName evidence="1">Uncharacterized protein</fullName>
    </submittedName>
</protein>
<reference evidence="1 2" key="1">
    <citation type="journal article" date="2016" name="Nat. Commun.">
        <title>Thousands of microbial genomes shed light on interconnected biogeochemical processes in an aquifer system.</title>
        <authorList>
            <person name="Anantharaman K."/>
            <person name="Brown C.T."/>
            <person name="Hug L.A."/>
            <person name="Sharon I."/>
            <person name="Castelle C.J."/>
            <person name="Probst A.J."/>
            <person name="Thomas B.C."/>
            <person name="Singh A."/>
            <person name="Wilkins M.J."/>
            <person name="Karaoz U."/>
            <person name="Brodie E.L."/>
            <person name="Williams K.H."/>
            <person name="Hubbard S.S."/>
            <person name="Banfield J.F."/>
        </authorList>
    </citation>
    <scope>NUCLEOTIDE SEQUENCE [LARGE SCALE GENOMIC DNA]</scope>
</reference>
<evidence type="ECO:0000313" key="2">
    <source>
        <dbReference type="Proteomes" id="UP000177579"/>
    </source>
</evidence>
<dbReference type="Proteomes" id="UP000177579">
    <property type="component" value="Unassembled WGS sequence"/>
</dbReference>
<accession>A0A1F5TQU4</accession>
<dbReference type="EMBL" id="MFGO01000010">
    <property type="protein sequence ID" value="OGF41340.1"/>
    <property type="molecule type" value="Genomic_DNA"/>
</dbReference>
<sequence length="128" mass="14893">MYQVFIGFKKIGEFKNFGEAVAFFVKKGKKITGEQELRNLYSTGTIEWEGRTSFYTNGFFTSTRAFEFEQIINLALILDITDDNGELTGNVPEVGDVVVEEDFFKPSRYMDRGEWNKYLQKLKERLES</sequence>
<proteinExistence type="predicted"/>
<name>A0A1F5TQU4_9BACT</name>
<dbReference type="AlphaFoldDB" id="A0A1F5TQU4"/>
<organism evidence="1 2">
    <name type="scientific">Candidatus Falkowbacteria bacterium RIFOXYD2_FULL_34_120</name>
    <dbReference type="NCBI Taxonomy" id="1798007"/>
    <lineage>
        <taxon>Bacteria</taxon>
        <taxon>Candidatus Falkowiibacteriota</taxon>
    </lineage>
</organism>
<gene>
    <name evidence="1" type="ORF">A2531_07065</name>
</gene>
<evidence type="ECO:0000313" key="1">
    <source>
        <dbReference type="EMBL" id="OGF41340.1"/>
    </source>
</evidence>